<evidence type="ECO:0000256" key="1">
    <source>
        <dbReference type="ARBA" id="ARBA00022491"/>
    </source>
</evidence>
<dbReference type="SUPFAM" id="SSF48498">
    <property type="entry name" value="Tetracyclin repressor-like, C-terminal domain"/>
    <property type="match status" value="1"/>
</dbReference>
<keyword evidence="4" id="KW-0804">Transcription</keyword>
<feature type="domain" description="HTH tetR-type" evidence="6">
    <location>
        <begin position="44"/>
        <end position="104"/>
    </location>
</feature>
<evidence type="ECO:0000256" key="5">
    <source>
        <dbReference type="PROSITE-ProRule" id="PRU00335"/>
    </source>
</evidence>
<dbReference type="FunFam" id="1.10.10.60:FF:000141">
    <property type="entry name" value="TetR family transcriptional regulator"/>
    <property type="match status" value="1"/>
</dbReference>
<dbReference type="PANTHER" id="PTHR30055">
    <property type="entry name" value="HTH-TYPE TRANSCRIPTIONAL REGULATOR RUTR"/>
    <property type="match status" value="1"/>
</dbReference>
<keyword evidence="3 5" id="KW-0238">DNA-binding</keyword>
<keyword evidence="2" id="KW-0805">Transcription regulation</keyword>
<keyword evidence="1" id="KW-0678">Repressor</keyword>
<evidence type="ECO:0000259" key="6">
    <source>
        <dbReference type="PROSITE" id="PS50977"/>
    </source>
</evidence>
<protein>
    <submittedName>
        <fullName evidence="7">TetR family transcriptional regulator</fullName>
    </submittedName>
</protein>
<dbReference type="SUPFAM" id="SSF46689">
    <property type="entry name" value="Homeodomain-like"/>
    <property type="match status" value="1"/>
</dbReference>
<evidence type="ECO:0000256" key="4">
    <source>
        <dbReference type="ARBA" id="ARBA00023163"/>
    </source>
</evidence>
<proteinExistence type="predicted"/>
<reference evidence="7 8" key="1">
    <citation type="submission" date="2019-12" db="EMBL/GenBank/DDBJ databases">
        <title>Novel species isolated from a subtropical stream in China.</title>
        <authorList>
            <person name="Lu H."/>
        </authorList>
    </citation>
    <scope>NUCLEOTIDE SEQUENCE [LARGE SCALE GENOMIC DNA]</scope>
    <source>
        <strain evidence="7 8">FT107W</strain>
    </source>
</reference>
<dbReference type="Proteomes" id="UP000484875">
    <property type="component" value="Unassembled WGS sequence"/>
</dbReference>
<evidence type="ECO:0000256" key="3">
    <source>
        <dbReference type="ARBA" id="ARBA00023125"/>
    </source>
</evidence>
<keyword evidence="8" id="KW-1185">Reference proteome</keyword>
<name>A0A845HEM2_9BURK</name>
<organism evidence="7 8">
    <name type="scientific">Duganella vulcania</name>
    <dbReference type="NCBI Taxonomy" id="2692166"/>
    <lineage>
        <taxon>Bacteria</taxon>
        <taxon>Pseudomonadati</taxon>
        <taxon>Pseudomonadota</taxon>
        <taxon>Betaproteobacteria</taxon>
        <taxon>Burkholderiales</taxon>
        <taxon>Oxalobacteraceae</taxon>
        <taxon>Telluria group</taxon>
        <taxon>Duganella</taxon>
    </lineage>
</organism>
<dbReference type="GO" id="GO:0003700">
    <property type="term" value="F:DNA-binding transcription factor activity"/>
    <property type="evidence" value="ECO:0007669"/>
    <property type="project" value="TreeGrafter"/>
</dbReference>
<comment type="caution">
    <text evidence="7">The sequence shown here is derived from an EMBL/GenBank/DDBJ whole genome shotgun (WGS) entry which is preliminary data.</text>
</comment>
<feature type="DNA-binding region" description="H-T-H motif" evidence="5">
    <location>
        <begin position="67"/>
        <end position="86"/>
    </location>
</feature>
<evidence type="ECO:0000256" key="2">
    <source>
        <dbReference type="ARBA" id="ARBA00023015"/>
    </source>
</evidence>
<dbReference type="Gene3D" id="1.10.357.10">
    <property type="entry name" value="Tetracycline Repressor, domain 2"/>
    <property type="match status" value="1"/>
</dbReference>
<gene>
    <name evidence="7" type="ORF">GTP81_08225</name>
</gene>
<dbReference type="EMBL" id="WWCV01000011">
    <property type="protein sequence ID" value="MYN16737.1"/>
    <property type="molecule type" value="Genomic_DNA"/>
</dbReference>
<dbReference type="Pfam" id="PF00440">
    <property type="entry name" value="TetR_N"/>
    <property type="match status" value="1"/>
</dbReference>
<dbReference type="AlphaFoldDB" id="A0A845HEM2"/>
<accession>A0A845HEM2</accession>
<dbReference type="PRINTS" id="PR00455">
    <property type="entry name" value="HTHTETR"/>
</dbReference>
<dbReference type="PANTHER" id="PTHR30055:SF234">
    <property type="entry name" value="HTH-TYPE TRANSCRIPTIONAL REGULATOR BETI"/>
    <property type="match status" value="1"/>
</dbReference>
<dbReference type="InterPro" id="IPR036271">
    <property type="entry name" value="Tet_transcr_reg_TetR-rel_C_sf"/>
</dbReference>
<dbReference type="InterPro" id="IPR050109">
    <property type="entry name" value="HTH-type_TetR-like_transc_reg"/>
</dbReference>
<dbReference type="RefSeq" id="WP_161089425.1">
    <property type="nucleotide sequence ID" value="NZ_WWCV01000011.1"/>
</dbReference>
<evidence type="ECO:0000313" key="8">
    <source>
        <dbReference type="Proteomes" id="UP000484875"/>
    </source>
</evidence>
<dbReference type="InterPro" id="IPR009057">
    <property type="entry name" value="Homeodomain-like_sf"/>
</dbReference>
<evidence type="ECO:0000313" key="7">
    <source>
        <dbReference type="EMBL" id="MYN16737.1"/>
    </source>
</evidence>
<dbReference type="GO" id="GO:0000976">
    <property type="term" value="F:transcription cis-regulatory region binding"/>
    <property type="evidence" value="ECO:0007669"/>
    <property type="project" value="TreeGrafter"/>
</dbReference>
<dbReference type="InterPro" id="IPR001647">
    <property type="entry name" value="HTH_TetR"/>
</dbReference>
<dbReference type="PROSITE" id="PS01081">
    <property type="entry name" value="HTH_TETR_1"/>
    <property type="match status" value="1"/>
</dbReference>
<dbReference type="InterPro" id="IPR023772">
    <property type="entry name" value="DNA-bd_HTH_TetR-type_CS"/>
</dbReference>
<dbReference type="PROSITE" id="PS50977">
    <property type="entry name" value="HTH_TETR_2"/>
    <property type="match status" value="1"/>
</dbReference>
<sequence length="240" mass="27463">MKNTAQCTIFNNAQHSPTHMTSDFPLPKTERPQIDGGRRARKLHQTSADLLACAWQLFEDHGYEAVTMESIAQAADVARGTLYKHFPSKEAFIQHRFHHDLIARRAEMRAVMATMPTVAERFLYMFENEAAYSESMRPYAAPYLYHRLRGQKIQQHPIERDSFESLIADLIRQGQLDGEIVTDTSAEQMAEYVVFLRLATLMRWIATPDLPLAPLFAEMVQLFLNGAYRRTAPTQLSTSN</sequence>